<proteinExistence type="predicted"/>
<gene>
    <name evidence="2" type="ORF">JD79_03281</name>
</gene>
<comment type="caution">
    <text evidence="2">The sequence shown here is derived from an EMBL/GenBank/DDBJ whole genome shotgun (WGS) entry which is preliminary data.</text>
</comment>
<protein>
    <submittedName>
        <fullName evidence="2">Uncharacterized protein</fullName>
    </submittedName>
</protein>
<evidence type="ECO:0000256" key="1">
    <source>
        <dbReference type="SAM" id="MobiDB-lite"/>
    </source>
</evidence>
<feature type="compositionally biased region" description="Basic residues" evidence="1">
    <location>
        <begin position="59"/>
        <end position="83"/>
    </location>
</feature>
<feature type="compositionally biased region" description="Basic and acidic residues" evidence="1">
    <location>
        <begin position="186"/>
        <end position="206"/>
    </location>
</feature>
<evidence type="ECO:0000313" key="2">
    <source>
        <dbReference type="EMBL" id="PWW24103.1"/>
    </source>
</evidence>
<evidence type="ECO:0000313" key="3">
    <source>
        <dbReference type="Proteomes" id="UP000246661"/>
    </source>
</evidence>
<name>A0A317QM95_9ACTN</name>
<sequence>MPARVRGRCRRGLGLEDRCRCRCGLGLDDRWGSRDGVGGGSGRRRGLRDLRGPRYPRVPVRRRGTPAARLRGRGRARGARCGRRAVQQFGEGPDDPSSGRRSLEGLRQRGDPRPDQQDGGSRRRPCRAAGEPPGPRGCTGGTARARPPSRLLTPAGEQRRHGSGREQQAGPDEEPDGARTTGARSGVRDGDRSCHDLGARGDHGGEQQRPGGGRDPLAPGGQPVGGPPRRARVVADDGSAGELPAEAARRHTAGAAPGGATSPCTHGASRWWRRCVVVRRSRAAPGWWRAEGERKECPTSGPPEPSRPGQVMSTAILS</sequence>
<accession>A0A317QM95</accession>
<dbReference type="AlphaFoldDB" id="A0A317QM95"/>
<dbReference type="EMBL" id="QGTX01000001">
    <property type="protein sequence ID" value="PWW24103.1"/>
    <property type="molecule type" value="Genomic_DNA"/>
</dbReference>
<feature type="region of interest" description="Disordered" evidence="1">
    <location>
        <begin position="290"/>
        <end position="318"/>
    </location>
</feature>
<feature type="compositionally biased region" description="Basic and acidic residues" evidence="1">
    <location>
        <begin position="97"/>
        <end position="116"/>
    </location>
</feature>
<feature type="region of interest" description="Disordered" evidence="1">
    <location>
        <begin position="32"/>
        <end position="266"/>
    </location>
</feature>
<reference evidence="3" key="1">
    <citation type="submission" date="2018-05" db="EMBL/GenBank/DDBJ databases">
        <authorList>
            <person name="Klenk H.-P."/>
            <person name="Huntemann M."/>
            <person name="Clum A."/>
            <person name="Pillay M."/>
            <person name="Palaniappan K."/>
            <person name="Varghese N."/>
            <person name="Mikhailova N."/>
            <person name="Stamatis D."/>
            <person name="Reddy T."/>
            <person name="Daum C."/>
            <person name="Shapiro N."/>
            <person name="Ivanova N."/>
            <person name="Kyrpides N."/>
            <person name="Woyke T."/>
        </authorList>
    </citation>
    <scope>NUCLEOTIDE SEQUENCE [LARGE SCALE GENOMIC DNA]</scope>
    <source>
        <strain evidence="3">DSM 45417</strain>
    </source>
</reference>
<organism evidence="2 3">
    <name type="scientific">Geodermatophilus normandii</name>
    <dbReference type="NCBI Taxonomy" id="1137989"/>
    <lineage>
        <taxon>Bacteria</taxon>
        <taxon>Bacillati</taxon>
        <taxon>Actinomycetota</taxon>
        <taxon>Actinomycetes</taxon>
        <taxon>Geodermatophilales</taxon>
        <taxon>Geodermatophilaceae</taxon>
        <taxon>Geodermatophilus</taxon>
    </lineage>
</organism>
<keyword evidence="3" id="KW-1185">Reference proteome</keyword>
<dbReference type="Proteomes" id="UP000246661">
    <property type="component" value="Unassembled WGS sequence"/>
</dbReference>